<evidence type="ECO:0000313" key="1">
    <source>
        <dbReference type="EMBL" id="WNL49550.1"/>
    </source>
</evidence>
<organism evidence="1">
    <name type="scientific">Marseillevirus sp</name>
    <dbReference type="NCBI Taxonomy" id="2809551"/>
    <lineage>
        <taxon>Viruses</taxon>
        <taxon>Varidnaviria</taxon>
        <taxon>Bamfordvirae</taxon>
        <taxon>Nucleocytoviricota</taxon>
        <taxon>Megaviricetes</taxon>
        <taxon>Pimascovirales</taxon>
        <taxon>Pimascovirales incertae sedis</taxon>
        <taxon>Marseilleviridae</taxon>
        <taxon>Marseillevirus</taxon>
    </lineage>
</organism>
<proteinExistence type="predicted"/>
<dbReference type="EMBL" id="OR343188">
    <property type="protein sequence ID" value="WNL49550.1"/>
    <property type="molecule type" value="Genomic_DNA"/>
</dbReference>
<name>A0AA96EJR9_9VIRU</name>
<reference evidence="1" key="1">
    <citation type="submission" date="2023-07" db="EMBL/GenBank/DDBJ databases">
        <authorList>
            <person name="Xia Y."/>
        </authorList>
    </citation>
    <scope>NUCLEOTIDE SEQUENCE</scope>
    <source>
        <strain evidence="1">F</strain>
    </source>
</reference>
<protein>
    <submittedName>
        <fullName evidence="1">Uncharacterized protein</fullName>
    </submittedName>
</protein>
<accession>A0AA96EJR9</accession>
<gene>
    <name evidence="1" type="ORF">MarFTMF_034</name>
</gene>
<sequence>MQGYSVVMDRESCTSFWYIYQKFGEGRFSVEINLAIQNELINEFRDFIESFRKGEDFETMFLDKEGSKLSFYKRVLGIHKCNDFLGLNFHLEEQESIEFVDNLEKQLDLAKIFYGS</sequence>